<reference evidence="1 2" key="1">
    <citation type="submission" date="2019-07" db="EMBL/GenBank/DDBJ databases">
        <title>Whole genome shotgun sequence of Pseudonocardia sulfidoxydans NBRC 16205.</title>
        <authorList>
            <person name="Hosoyama A."/>
            <person name="Uohara A."/>
            <person name="Ohji S."/>
            <person name="Ichikawa N."/>
        </authorList>
    </citation>
    <scope>NUCLEOTIDE SEQUENCE [LARGE SCALE GENOMIC DNA]</scope>
    <source>
        <strain evidence="1 2">NBRC 16205</strain>
    </source>
</reference>
<protein>
    <submittedName>
        <fullName evidence="1">Uncharacterized protein</fullName>
    </submittedName>
</protein>
<dbReference type="EMBL" id="BJVJ01000047">
    <property type="protein sequence ID" value="GEL25182.1"/>
    <property type="molecule type" value="Genomic_DNA"/>
</dbReference>
<dbReference type="Proteomes" id="UP000321685">
    <property type="component" value="Unassembled WGS sequence"/>
</dbReference>
<dbReference type="OrthoDB" id="5181866at2"/>
<dbReference type="RefSeq" id="WP_147110890.1">
    <property type="nucleotide sequence ID" value="NZ_BJVJ01000047.1"/>
</dbReference>
<dbReference type="AlphaFoldDB" id="A0A511DK59"/>
<proteinExistence type="predicted"/>
<name>A0A511DK59_9PSEU</name>
<sequence>MRSGVRYTPALAVALFALLVAAGVSAWVLGGRMFEGVAPSGAPERPPVSGAGPPEVELSADAEDHPLADAVRSQLQRYFDAINSRDYELWSVSVVPERVEQQPREQWIASIDTATDGTIRVDRIDDAGGGRVLAMVRFVSTQSLEDAPPDLRVPRICWRGAFPMVGDPPRLETGSAGSLLSEPC</sequence>
<organism evidence="1 2">
    <name type="scientific">Pseudonocardia sulfidoxydans NBRC 16205</name>
    <dbReference type="NCBI Taxonomy" id="1223511"/>
    <lineage>
        <taxon>Bacteria</taxon>
        <taxon>Bacillati</taxon>
        <taxon>Actinomycetota</taxon>
        <taxon>Actinomycetes</taxon>
        <taxon>Pseudonocardiales</taxon>
        <taxon>Pseudonocardiaceae</taxon>
        <taxon>Pseudonocardia</taxon>
    </lineage>
</organism>
<evidence type="ECO:0000313" key="1">
    <source>
        <dbReference type="EMBL" id="GEL25182.1"/>
    </source>
</evidence>
<evidence type="ECO:0000313" key="2">
    <source>
        <dbReference type="Proteomes" id="UP000321685"/>
    </source>
</evidence>
<keyword evidence="2" id="KW-1185">Reference proteome</keyword>
<gene>
    <name evidence="1" type="ORF">PSU4_41360</name>
</gene>
<accession>A0A511DK59</accession>
<comment type="caution">
    <text evidence="1">The sequence shown here is derived from an EMBL/GenBank/DDBJ whole genome shotgun (WGS) entry which is preliminary data.</text>
</comment>